<dbReference type="Proteomes" id="UP000006655">
    <property type="component" value="Chromosome"/>
</dbReference>
<protein>
    <submittedName>
        <fullName evidence="1">Uncharacterized protein</fullName>
    </submittedName>
</protein>
<evidence type="ECO:0000313" key="1">
    <source>
        <dbReference type="EMBL" id="ADD27285.1"/>
    </source>
</evidence>
<dbReference type="KEGG" id="mrb:Mrub_0510"/>
<keyword evidence="2" id="KW-1185">Reference proteome</keyword>
<dbReference type="OrthoDB" id="24899at2"/>
<reference evidence="1 2" key="1">
    <citation type="journal article" date="2010" name="Stand. Genomic Sci.">
        <title>Complete genome sequence of Meiothermus ruber type strain (21).</title>
        <authorList>
            <person name="Tindall B.J."/>
            <person name="Sikorski J."/>
            <person name="Lucas S."/>
            <person name="Goltsman E."/>
            <person name="Copeland A."/>
            <person name="Glavina Del Rio T."/>
            <person name="Nolan M."/>
            <person name="Tice H."/>
            <person name="Cheng J.F."/>
            <person name="Han C."/>
            <person name="Pitluck S."/>
            <person name="Liolios K."/>
            <person name="Ivanova N."/>
            <person name="Mavromatis K."/>
            <person name="Ovchinnikova G."/>
            <person name="Pati A."/>
            <person name="Fahnrich R."/>
            <person name="Goodwin L."/>
            <person name="Chen A."/>
            <person name="Palaniappan K."/>
            <person name="Land M."/>
            <person name="Hauser L."/>
            <person name="Chang Y.J."/>
            <person name="Jeffries C.D."/>
            <person name="Rohde M."/>
            <person name="Goker M."/>
            <person name="Woyke T."/>
            <person name="Bristow J."/>
            <person name="Eisen J.A."/>
            <person name="Markowitz V."/>
            <person name="Hugenholtz P."/>
            <person name="Kyrpides N.C."/>
            <person name="Klenk H.P."/>
            <person name="Lapidus A."/>
        </authorList>
    </citation>
    <scope>NUCLEOTIDE SEQUENCE [LARGE SCALE GENOMIC DNA]</scope>
    <source>
        <strain evidence="2">ATCC 35948 / DSM 1279 / VKM B-1258 / 21</strain>
    </source>
</reference>
<evidence type="ECO:0000313" key="2">
    <source>
        <dbReference type="Proteomes" id="UP000006655"/>
    </source>
</evidence>
<gene>
    <name evidence="1" type="ordered locus">Mrub_0510</name>
</gene>
<dbReference type="RefSeq" id="WP_013012804.1">
    <property type="nucleotide sequence ID" value="NC_013946.1"/>
</dbReference>
<dbReference type="EMBL" id="CP001743">
    <property type="protein sequence ID" value="ADD27285.1"/>
    <property type="molecule type" value="Genomic_DNA"/>
</dbReference>
<sequence length="212" mass="23568">MRVAVFPSFLTGDQIEAWLARGVTAELDRATVSDPSPRPVRLPVYKGEEAGGVLEGRLVGLEEGVLVVEGTYEGLPVRVAVSREEIARQFDLEDTPLYLWRPLQLPEAAWAAWQADLARLGLLDRAGLLGAAKDGGPLCRAEPTPENAWVFWLAAWRFGSRVGLDLGMRQEPFERAFAALKERLPELPEALLERSREALGWGKEELRELRAK</sequence>
<accession>A0A806DFN0</accession>
<organism evidence="1 2">
    <name type="scientific">Meiothermus ruber (strain ATCC 35948 / DSM 1279 / VKM B-1258 / 21)</name>
    <name type="common">Thermus ruber</name>
    <dbReference type="NCBI Taxonomy" id="504728"/>
    <lineage>
        <taxon>Bacteria</taxon>
        <taxon>Thermotogati</taxon>
        <taxon>Deinococcota</taxon>
        <taxon>Deinococci</taxon>
        <taxon>Thermales</taxon>
        <taxon>Thermaceae</taxon>
        <taxon>Meiothermus</taxon>
    </lineage>
</organism>
<proteinExistence type="predicted"/>
<dbReference type="AlphaFoldDB" id="A0A806DFN0"/>
<name>A0A806DFN0_MEIRD</name>